<feature type="domain" description="Pirin C-terminal" evidence="5">
    <location>
        <begin position="183"/>
        <end position="282"/>
    </location>
</feature>
<dbReference type="SUPFAM" id="SSF51182">
    <property type="entry name" value="RmlC-like cupins"/>
    <property type="match status" value="1"/>
</dbReference>
<dbReference type="GO" id="GO:0046872">
    <property type="term" value="F:metal ion binding"/>
    <property type="evidence" value="ECO:0007669"/>
    <property type="project" value="UniProtKB-KW"/>
</dbReference>
<name>A0A975G5Z1_9BACT</name>
<sequence>MKTLKHIRRKTETHWVGDGFPVSSIFSYHDSGAEISPFLLMDYAAPHEFQPGPRKRGVGAHPHKGFETVTLAYQGEVSHRDSSGGGGTIGPGDVQWMTAGNGVLHDEFHSEEFTRTGGTFEMIQLWVNLPSKDKSAPAGYQTLLRDQIPNVALPDDAGTLRVIAGSFDGHQGAARTFTPIELWDLRLAAGKNIDLPLPDGYTSMVLVLEGEAAIMGQMLGGGDLAVLSREGSGTRIDTREATRALVLAGQPIDEPIAGYGPFVMNTREEILAAFEQFSNGGMGTLD</sequence>
<evidence type="ECO:0000259" key="4">
    <source>
        <dbReference type="Pfam" id="PF02678"/>
    </source>
</evidence>
<dbReference type="InterPro" id="IPR003829">
    <property type="entry name" value="Pirin_N_dom"/>
</dbReference>
<dbReference type="KEGG" id="lamb:KBB96_10935"/>
<evidence type="ECO:0000313" key="7">
    <source>
        <dbReference type="Proteomes" id="UP000676169"/>
    </source>
</evidence>
<keyword evidence="7" id="KW-1185">Reference proteome</keyword>
<dbReference type="CDD" id="cd02247">
    <property type="entry name" value="cupin_pirin_C"/>
    <property type="match status" value="1"/>
</dbReference>
<proteinExistence type="inferred from homology"/>
<comment type="similarity">
    <text evidence="1 3">Belongs to the pirin family.</text>
</comment>
<comment type="cofactor">
    <cofactor evidence="2">
        <name>Fe cation</name>
        <dbReference type="ChEBI" id="CHEBI:24875"/>
    </cofactor>
    <text evidence="2">Binds 1 Fe cation per subunit.</text>
</comment>
<dbReference type="PIRSF" id="PIRSF006232">
    <property type="entry name" value="Pirin"/>
    <property type="match status" value="1"/>
</dbReference>
<feature type="binding site" evidence="2">
    <location>
        <position position="61"/>
    </location>
    <ligand>
        <name>Fe cation</name>
        <dbReference type="ChEBI" id="CHEBI:24875"/>
    </ligand>
</feature>
<dbReference type="Pfam" id="PF02678">
    <property type="entry name" value="Pirin"/>
    <property type="match status" value="1"/>
</dbReference>
<evidence type="ECO:0000256" key="2">
    <source>
        <dbReference type="PIRSR" id="PIRSR006232-1"/>
    </source>
</evidence>
<dbReference type="Proteomes" id="UP000676169">
    <property type="component" value="Chromosome"/>
</dbReference>
<dbReference type="AlphaFoldDB" id="A0A975G5Z1"/>
<organism evidence="6 7">
    <name type="scientific">Luteolibacter ambystomatis</name>
    <dbReference type="NCBI Taxonomy" id="2824561"/>
    <lineage>
        <taxon>Bacteria</taxon>
        <taxon>Pseudomonadati</taxon>
        <taxon>Verrucomicrobiota</taxon>
        <taxon>Verrucomicrobiia</taxon>
        <taxon>Verrucomicrobiales</taxon>
        <taxon>Verrucomicrobiaceae</taxon>
        <taxon>Luteolibacter</taxon>
    </lineage>
</organism>
<evidence type="ECO:0000313" key="6">
    <source>
        <dbReference type="EMBL" id="QUE49386.1"/>
    </source>
</evidence>
<evidence type="ECO:0000259" key="5">
    <source>
        <dbReference type="Pfam" id="PF05726"/>
    </source>
</evidence>
<feature type="binding site" evidence="2">
    <location>
        <position position="63"/>
    </location>
    <ligand>
        <name>Fe cation</name>
        <dbReference type="ChEBI" id="CHEBI:24875"/>
    </ligand>
</feature>
<feature type="binding site" evidence="2">
    <location>
        <position position="105"/>
    </location>
    <ligand>
        <name>Fe cation</name>
        <dbReference type="ChEBI" id="CHEBI:24875"/>
    </ligand>
</feature>
<dbReference type="EMBL" id="CP073100">
    <property type="protein sequence ID" value="QUE49386.1"/>
    <property type="molecule type" value="Genomic_DNA"/>
</dbReference>
<dbReference type="InterPro" id="IPR014710">
    <property type="entry name" value="RmlC-like_jellyroll"/>
</dbReference>
<dbReference type="Pfam" id="PF05726">
    <property type="entry name" value="Pirin_C"/>
    <property type="match status" value="1"/>
</dbReference>
<dbReference type="InterPro" id="IPR011051">
    <property type="entry name" value="RmlC_Cupin_sf"/>
</dbReference>
<dbReference type="InterPro" id="IPR012093">
    <property type="entry name" value="Pirin"/>
</dbReference>
<dbReference type="RefSeq" id="WP_211629447.1">
    <property type="nucleotide sequence ID" value="NZ_CP073100.1"/>
</dbReference>
<reference evidence="6" key="1">
    <citation type="submission" date="2021-04" db="EMBL/GenBank/DDBJ databases">
        <title>Luteolibacter sp. 32A isolated from the skin of an Anderson's salamander (Ambystoma andersonii).</title>
        <authorList>
            <person name="Spergser J."/>
            <person name="Busse H.-J."/>
        </authorList>
    </citation>
    <scope>NUCLEOTIDE SEQUENCE</scope>
    <source>
        <strain evidence="6">32A</strain>
    </source>
</reference>
<keyword evidence="2" id="KW-0408">Iron</keyword>
<dbReference type="InterPro" id="IPR008778">
    <property type="entry name" value="Pirin_C_dom"/>
</dbReference>
<dbReference type="PANTHER" id="PTHR43594">
    <property type="entry name" value="QUERCETIN 2,3-DIOXYGENASE"/>
    <property type="match status" value="1"/>
</dbReference>
<accession>A0A975G5Z1</accession>
<gene>
    <name evidence="6" type="ORF">KBB96_10935</name>
</gene>
<dbReference type="InterPro" id="IPR053186">
    <property type="entry name" value="QDO-related"/>
</dbReference>
<evidence type="ECO:0000256" key="1">
    <source>
        <dbReference type="ARBA" id="ARBA00008416"/>
    </source>
</evidence>
<evidence type="ECO:0000256" key="3">
    <source>
        <dbReference type="RuleBase" id="RU003457"/>
    </source>
</evidence>
<feature type="binding site" evidence="2">
    <location>
        <position position="107"/>
    </location>
    <ligand>
        <name>Fe cation</name>
        <dbReference type="ChEBI" id="CHEBI:24875"/>
    </ligand>
</feature>
<keyword evidence="2" id="KW-0479">Metal-binding</keyword>
<dbReference type="PANTHER" id="PTHR43594:SF1">
    <property type="entry name" value="QUERCETIN 2,3-DIOXYGENASE PA2418-RELATED"/>
    <property type="match status" value="1"/>
</dbReference>
<dbReference type="Gene3D" id="2.60.120.10">
    <property type="entry name" value="Jelly Rolls"/>
    <property type="match status" value="2"/>
</dbReference>
<protein>
    <submittedName>
        <fullName evidence="6">Pirin family protein</fullName>
    </submittedName>
</protein>
<feature type="domain" description="Pirin N-terminal" evidence="4">
    <location>
        <begin position="22"/>
        <end position="127"/>
    </location>
</feature>